<evidence type="ECO:0000313" key="2">
    <source>
        <dbReference type="Proteomes" id="UP000019586"/>
    </source>
</evidence>
<gene>
    <name evidence="1" type="ORF">KPNJ2_00148</name>
</gene>
<proteinExistence type="predicted"/>
<dbReference type="Gene3D" id="3.20.20.370">
    <property type="entry name" value="Glycoside hydrolase/deacetylase"/>
    <property type="match status" value="1"/>
</dbReference>
<accession>W8UMT0</accession>
<dbReference type="KEGG" id="kps:KPNJ2_00148"/>
<evidence type="ECO:0000313" key="1">
    <source>
        <dbReference type="EMBL" id="AHM76928.1"/>
    </source>
</evidence>
<organism evidence="1 2">
    <name type="scientific">Klebsiella pneumoniae 30684/NJST258_2</name>
    <dbReference type="NCBI Taxonomy" id="1420013"/>
    <lineage>
        <taxon>Bacteria</taxon>
        <taxon>Pseudomonadati</taxon>
        <taxon>Pseudomonadota</taxon>
        <taxon>Gammaproteobacteria</taxon>
        <taxon>Enterobacterales</taxon>
        <taxon>Enterobacteriaceae</taxon>
        <taxon>Klebsiella/Raoultella group</taxon>
        <taxon>Klebsiella</taxon>
        <taxon>Klebsiella pneumoniae complex</taxon>
    </lineage>
</organism>
<dbReference type="InterPro" id="IPR011330">
    <property type="entry name" value="Glyco_hydro/deAcase_b/a-brl"/>
</dbReference>
<dbReference type="CDD" id="cd10935">
    <property type="entry name" value="CE4_WalW"/>
    <property type="match status" value="1"/>
</dbReference>
<reference evidence="1 2" key="1">
    <citation type="journal article" date="2014" name="Proc. Natl. Acad. Sci. U.S.A.">
        <title>Molecular dissection of the evolution of carbapenem-resistant multilocus sequence type 258 Klebsiella pneumoniae.</title>
        <authorList>
            <person name="Deleo F.R."/>
            <person name="Chen L."/>
            <person name="Porcella S.F."/>
            <person name="Martens C.A."/>
            <person name="Kobayashi S.D."/>
            <person name="Porter A.R."/>
            <person name="Chavda K.D."/>
            <person name="Jacobs M.R."/>
            <person name="Mathema B."/>
            <person name="Olsen R.J."/>
            <person name="Bonomo R.A."/>
            <person name="Musser J.M."/>
            <person name="Kreiswirth B.N."/>
        </authorList>
    </citation>
    <scope>NUCLEOTIDE SEQUENCE [LARGE SCALE GENOMIC DNA]</scope>
    <source>
        <strain evidence="1">30684/NJST258_2</strain>
    </source>
</reference>
<dbReference type="AlphaFoldDB" id="W8UMT0"/>
<name>W8UMT0_KLEPN</name>
<dbReference type="SUPFAM" id="SSF88713">
    <property type="entry name" value="Glycoside hydrolase/deacetylase"/>
    <property type="match status" value="1"/>
</dbReference>
<dbReference type="GO" id="GO:0005975">
    <property type="term" value="P:carbohydrate metabolic process"/>
    <property type="evidence" value="ECO:0007669"/>
    <property type="project" value="InterPro"/>
</dbReference>
<dbReference type="PATRIC" id="fig|1420013.3.peg.141"/>
<dbReference type="HOGENOM" id="CLU_067768_0_0_6"/>
<sequence>MREALYCSTMTRYVWPEDVFVHNPAFLITIDTEGDNLWQKHDSITTENARYLPRFQQLCEKYGFKPVYLTNYEMAIDPFYIEFARDVIARGTAEVGMHLHAWNSPPTEPLTADDWRHKPYLIEYSDAMMREKVDYMTRLLEDTFQTKMVSHRAGRWAFDERYARLLVEYGYQVDCSVTPRVNWKTAKGAPQGDGGTDYRRFPQHAYFLDENDISREGHSPLLEVPMSIQYKHSAWMNSVKQGYDRLRGKVRSPSVHWLRPMGGNVETMKKVVEQTLTQGNDYVEYMLHSSEYMPGGSPTFQNERDIERLYADLEAFFSWLAPQVKGMTLAEYYQRKITQR</sequence>
<protein>
    <submittedName>
        <fullName evidence="1">LPS biosynthesis, WalW domain protein</fullName>
    </submittedName>
</protein>
<dbReference type="EMBL" id="CP006918">
    <property type="protein sequence ID" value="AHM76928.1"/>
    <property type="molecule type" value="Genomic_DNA"/>
</dbReference>
<dbReference type="Proteomes" id="UP000019586">
    <property type="component" value="Chromosome"/>
</dbReference>